<dbReference type="Gene3D" id="3.50.50.60">
    <property type="entry name" value="FAD/NAD(P)-binding domain"/>
    <property type="match status" value="1"/>
</dbReference>
<evidence type="ECO:0000259" key="1">
    <source>
        <dbReference type="Pfam" id="PF01494"/>
    </source>
</evidence>
<dbReference type="InterPro" id="IPR002938">
    <property type="entry name" value="FAD-bd"/>
</dbReference>
<dbReference type="Proteomes" id="UP001215231">
    <property type="component" value="Chromosome"/>
</dbReference>
<accession>A0ABY7VAN9</accession>
<feature type="domain" description="FAD-binding" evidence="1">
    <location>
        <begin position="6"/>
        <end position="330"/>
    </location>
</feature>
<dbReference type="Pfam" id="PF01494">
    <property type="entry name" value="FAD_binding_3"/>
    <property type="match status" value="1"/>
</dbReference>
<dbReference type="InterPro" id="IPR036188">
    <property type="entry name" value="FAD/NAD-bd_sf"/>
</dbReference>
<dbReference type="PANTHER" id="PTHR43747">
    <property type="entry name" value="FAD-BINDING PROTEIN"/>
    <property type="match status" value="1"/>
</dbReference>
<keyword evidence="3" id="KW-1185">Reference proteome</keyword>
<dbReference type="EMBL" id="CP059693">
    <property type="protein sequence ID" value="WDE09953.1"/>
    <property type="molecule type" value="Genomic_DNA"/>
</dbReference>
<dbReference type="SUPFAM" id="SSF51905">
    <property type="entry name" value="FAD/NAD(P)-binding domain"/>
    <property type="match status" value="1"/>
</dbReference>
<proteinExistence type="predicted"/>
<sequence>MSGSLYDVIIIGGGPAGCATAIALHQLGITKVLVVEGSDYSRERIGESIPPDTRGLFSRLGLWQVFEQQNHQRCLGSYSSWGSDDLGFNDFLFNPRGHGWHLDRLSFDRFMADEVRLRGIDFLSGVRFHQLNRDRQQQVTNIALTGSQSGEKQQQSCRFVVDASGRSASLARCIGARFKTQDNLLCVAGFFHRQELATDLALQHMTLLEAVEHGWWYSAHLPGDRIIAAFASDSEIILQHRLKQPEHWCRALAQTRHLGPALSPAKLPLSLHTWVAPSALLNPPAAEGWLAVGDAASCYDPISSQGIYKALLGGLNAAPAIAAWLQGDSRPLMDYRQSVGEAFINYLAQRAYFYQREQRWMQAAFWRKRHLASGIYQGEAATAVHE</sequence>
<dbReference type="PRINTS" id="PR00420">
    <property type="entry name" value="RNGMNOXGNASE"/>
</dbReference>
<gene>
    <name evidence="2" type="ORF">H3N35_16790</name>
</gene>
<dbReference type="InterPro" id="IPR050816">
    <property type="entry name" value="Flavin-dep_Halogenase_NPB"/>
</dbReference>
<dbReference type="RefSeq" id="WP_274049961.1">
    <property type="nucleotide sequence ID" value="NZ_CP059693.1"/>
</dbReference>
<organism evidence="2 3">
    <name type="scientific">Thalassomonas haliotis</name>
    <dbReference type="NCBI Taxonomy" id="485448"/>
    <lineage>
        <taxon>Bacteria</taxon>
        <taxon>Pseudomonadati</taxon>
        <taxon>Pseudomonadota</taxon>
        <taxon>Gammaproteobacteria</taxon>
        <taxon>Alteromonadales</taxon>
        <taxon>Colwelliaceae</taxon>
        <taxon>Thalassomonas</taxon>
    </lineage>
</organism>
<dbReference type="PANTHER" id="PTHR43747:SF1">
    <property type="entry name" value="SLR1998 PROTEIN"/>
    <property type="match status" value="1"/>
</dbReference>
<reference evidence="2 3" key="1">
    <citation type="journal article" date="2022" name="Mar. Drugs">
        <title>Bioassay-Guided Fractionation Leads to the Detection of Cholic Acid Generated by the Rare Thalassomonas sp.</title>
        <authorList>
            <person name="Pheiffer F."/>
            <person name="Schneider Y.K."/>
            <person name="Hansen E.H."/>
            <person name="Andersen J.H."/>
            <person name="Isaksson J."/>
            <person name="Busche T."/>
            <person name="R C."/>
            <person name="Kalinowski J."/>
            <person name="Zyl L.V."/>
            <person name="Trindade M."/>
        </authorList>
    </citation>
    <scope>NUCLEOTIDE SEQUENCE [LARGE SCALE GENOMIC DNA]</scope>
    <source>
        <strain evidence="2 3">A5K-61T</strain>
    </source>
</reference>
<evidence type="ECO:0000313" key="3">
    <source>
        <dbReference type="Proteomes" id="UP001215231"/>
    </source>
</evidence>
<evidence type="ECO:0000313" key="2">
    <source>
        <dbReference type="EMBL" id="WDE09953.1"/>
    </source>
</evidence>
<name>A0ABY7VAN9_9GAMM</name>
<protein>
    <submittedName>
        <fullName evidence="2">NAD(P)/FAD-dependent oxidoreductase</fullName>
    </submittedName>
</protein>
<dbReference type="Gene3D" id="3.30.9.100">
    <property type="match status" value="1"/>
</dbReference>